<feature type="signal peptide" evidence="3">
    <location>
        <begin position="1"/>
        <end position="23"/>
    </location>
</feature>
<keyword evidence="3" id="KW-0732">Signal</keyword>
<dbReference type="GO" id="GO:0004553">
    <property type="term" value="F:hydrolase activity, hydrolyzing O-glycosyl compounds"/>
    <property type="evidence" value="ECO:0007669"/>
    <property type="project" value="InterPro"/>
</dbReference>
<evidence type="ECO:0000259" key="5">
    <source>
        <dbReference type="Pfam" id="PF21365"/>
    </source>
</evidence>
<dbReference type="PANTHER" id="PTHR43863:SF2">
    <property type="entry name" value="MALTASE-GLUCOAMYLASE"/>
    <property type="match status" value="1"/>
</dbReference>
<dbReference type="AlphaFoldDB" id="A0A4V4ILJ1"/>
<dbReference type="InterPro" id="IPR013780">
    <property type="entry name" value="Glyco_hydro_b"/>
</dbReference>
<dbReference type="PANTHER" id="PTHR43863">
    <property type="entry name" value="HYDROLASE, PUTATIVE (AFU_ORTHOLOGUE AFUA_1G03140)-RELATED"/>
    <property type="match status" value="1"/>
</dbReference>
<dbReference type="InterPro" id="IPR017853">
    <property type="entry name" value="GH"/>
</dbReference>
<dbReference type="Proteomes" id="UP000310421">
    <property type="component" value="Unassembled WGS sequence"/>
</dbReference>
<dbReference type="InterPro" id="IPR051816">
    <property type="entry name" value="Glycosyl_Hydrolase_31"/>
</dbReference>
<keyword evidence="2" id="KW-0378">Hydrolase</keyword>
<organism evidence="6 7">
    <name type="scientific">Aureobasidium pullulans</name>
    <name type="common">Black yeast</name>
    <name type="synonym">Pullularia pullulans</name>
    <dbReference type="NCBI Taxonomy" id="5580"/>
    <lineage>
        <taxon>Eukaryota</taxon>
        <taxon>Fungi</taxon>
        <taxon>Dikarya</taxon>
        <taxon>Ascomycota</taxon>
        <taxon>Pezizomycotina</taxon>
        <taxon>Dothideomycetes</taxon>
        <taxon>Dothideomycetidae</taxon>
        <taxon>Dothideales</taxon>
        <taxon>Saccotheciaceae</taxon>
        <taxon>Aureobasidium</taxon>
    </lineage>
</organism>
<gene>
    <name evidence="6" type="ORF">D6D20_10065</name>
</gene>
<comment type="similarity">
    <text evidence="1 2">Belongs to the glycosyl hydrolase 31 family.</text>
</comment>
<evidence type="ECO:0000259" key="4">
    <source>
        <dbReference type="Pfam" id="PF01055"/>
    </source>
</evidence>
<dbReference type="EMBL" id="QZAN01000239">
    <property type="protein sequence ID" value="THW54644.1"/>
    <property type="molecule type" value="Genomic_DNA"/>
</dbReference>
<dbReference type="Pfam" id="PF21365">
    <property type="entry name" value="Glyco_hydro_31_3rd"/>
    <property type="match status" value="1"/>
</dbReference>
<dbReference type="Gene3D" id="2.60.40.1180">
    <property type="entry name" value="Golgi alpha-mannosidase II"/>
    <property type="match status" value="1"/>
</dbReference>
<feature type="domain" description="Glycosyl hydrolase family 31 C-terminal" evidence="5">
    <location>
        <begin position="557"/>
        <end position="651"/>
    </location>
</feature>
<protein>
    <recommendedName>
        <fullName evidence="8">Alpha-xylosidase</fullName>
    </recommendedName>
</protein>
<comment type="caution">
    <text evidence="6">The sequence shown here is derived from an EMBL/GenBank/DDBJ whole genome shotgun (WGS) entry which is preliminary data.</text>
</comment>
<reference evidence="6 7" key="1">
    <citation type="submission" date="2018-10" db="EMBL/GenBank/DDBJ databases">
        <title>Fifty Aureobasidium pullulans genomes reveal a recombining polyextremotolerant generalist.</title>
        <authorList>
            <person name="Gostincar C."/>
            <person name="Turk M."/>
            <person name="Zajc J."/>
            <person name="Gunde-Cimerman N."/>
        </authorList>
    </citation>
    <scope>NUCLEOTIDE SEQUENCE [LARGE SCALE GENOMIC DNA]</scope>
    <source>
        <strain evidence="6 7">EXF-10751</strain>
    </source>
</reference>
<evidence type="ECO:0000313" key="7">
    <source>
        <dbReference type="Proteomes" id="UP000310421"/>
    </source>
</evidence>
<dbReference type="Pfam" id="PF01055">
    <property type="entry name" value="Glyco_hydro_31_2nd"/>
    <property type="match status" value="1"/>
</dbReference>
<evidence type="ECO:0000256" key="1">
    <source>
        <dbReference type="ARBA" id="ARBA00007806"/>
    </source>
</evidence>
<evidence type="ECO:0000313" key="6">
    <source>
        <dbReference type="EMBL" id="THW54644.1"/>
    </source>
</evidence>
<evidence type="ECO:0008006" key="8">
    <source>
        <dbReference type="Google" id="ProtNLM"/>
    </source>
</evidence>
<feature type="domain" description="Glycoside hydrolase family 31 TIM barrel" evidence="4">
    <location>
        <begin position="190"/>
        <end position="546"/>
    </location>
</feature>
<feature type="chain" id="PRO_5020548000" description="Alpha-xylosidase" evidence="3">
    <location>
        <begin position="24"/>
        <end position="1100"/>
    </location>
</feature>
<dbReference type="SUPFAM" id="SSF51011">
    <property type="entry name" value="Glycosyl hydrolase domain"/>
    <property type="match status" value="1"/>
</dbReference>
<dbReference type="InterPro" id="IPR000322">
    <property type="entry name" value="Glyco_hydro_31_TIM"/>
</dbReference>
<name>A0A4V4ILJ1_AURPU</name>
<dbReference type="GO" id="GO:0005975">
    <property type="term" value="P:carbohydrate metabolic process"/>
    <property type="evidence" value="ECO:0007669"/>
    <property type="project" value="InterPro"/>
</dbReference>
<dbReference type="Gene3D" id="3.20.20.80">
    <property type="entry name" value="Glycosidases"/>
    <property type="match status" value="1"/>
</dbReference>
<evidence type="ECO:0000256" key="2">
    <source>
        <dbReference type="RuleBase" id="RU361185"/>
    </source>
</evidence>
<dbReference type="InterPro" id="IPR048395">
    <property type="entry name" value="Glyco_hydro_31_C"/>
</dbReference>
<proteinExistence type="inferred from homology"/>
<dbReference type="SUPFAM" id="SSF51445">
    <property type="entry name" value="(Trans)glycosidases"/>
    <property type="match status" value="1"/>
</dbReference>
<evidence type="ECO:0000256" key="3">
    <source>
        <dbReference type="SAM" id="SignalP"/>
    </source>
</evidence>
<keyword evidence="2" id="KW-0326">Glycosidase</keyword>
<accession>A0A4V4ILJ1</accession>
<sequence length="1100" mass="124602">MDLWHSVFTSLAIVLVACDLVSGYNVSTAYIAPNSTGVRIQHGFETVLVQPYGYDGFRVRAWAFRPPTGNEIGFLYDPPVEGPENGKARAMSYDTRSNGNTSVSIRNGNAIFRTYGLDKGHYRLAFYRIEPNGYGFVWNSAAEGRMEFGPLRNRFTSESTTVVDYAIVSAPQGDYDGLQQRLSAITGRAPTPPDFSLGYLHSKLRYENQTEVLLLAQNFQNRSIPVSMIVIDYQSWAHQGDWGLDPALWPNVSYMAQQVKQLTGAEMMASLWPSVEDASVNYIEMQADGYLSATRSGPGITDSWNGTYIRSYDATNPGARQFLWDTLRRNYYDKGIKNFWIDQADGGALGEAWENNGQQSYIQSIPYPLPDVLYHAGTQSSVGKLYPWAHQQSIDEGQRNASNTQQGSACDSLSLSRSGYIGSQRFCSMIWSGDTVANWETLGSQIPNALSAAATGWGWFTVDAGGFQADFSIEWSNNIDRPQYRELYVRWLQWTTFIPFMRNHGSRSCDTQSAFTCDNEPWTYGAENTPIIVSYINLRYQLSAYLRNTFAKFSQTGRMIMRPLYMDFSTTDSNISQWTKKNNNITTQQYMFGPRLLVTPVTLPNVTSWEVYLPKTAAGVDKPWTYWWNNVTYAGGQTVNVSAPLEHIPLFHLGSREDIMSGNYSFALPSIALGFKGTSIIMRDFFASLPAPLPLYILLDFTDLKALYAAIVSSPHLYAVFHLDAGLIFSTIVRRAMPDELVTPMTMYMRLHQRSKPTASTTFKNLEPIMLVDDANRYTWDDISPATFFQAISQYVRIHDLAYSVLRSKLDYLATLQFEKLANIPHKYIHKSMAKQNPESVALDVPARFQDPSWVEENRAVRALWFLTLGWRVSCMLGLDESESIGFAKRLVGEKTWKHEEIEEMVRSVLDGPTLQPPAPSTASDLSKANGSFAVLHTYPILPRSRVTHPDSSTNTSRVPLYAQFPLTPLHSTPASLAWDQAPQRLSTMPRVYRILLMLRGRPDSPFRTPGTRSHNARKLQMDHFIRLGFGVWDLWRVSVEMRLWSMPYSIREELKGEGQEKVGVVGQSDSMFRHWVIWRQEKQREEGGWKRGRTVTHEI</sequence>